<dbReference type="GeneID" id="105893547"/>
<dbReference type="AlphaFoldDB" id="A0A6P3VMX9"/>
<dbReference type="RefSeq" id="XP_012675430.2">
    <property type="nucleotide sequence ID" value="XM_012819976.2"/>
</dbReference>
<dbReference type="Proteomes" id="UP000515152">
    <property type="component" value="Chromosome 26"/>
</dbReference>
<keyword evidence="2" id="KW-1185">Reference proteome</keyword>
<accession>A0A6P3VMX9</accession>
<gene>
    <name evidence="3" type="primary">LOC105893547</name>
</gene>
<proteinExistence type="predicted"/>
<organism evidence="2 3">
    <name type="scientific">Clupea harengus</name>
    <name type="common">Atlantic herring</name>
    <dbReference type="NCBI Taxonomy" id="7950"/>
    <lineage>
        <taxon>Eukaryota</taxon>
        <taxon>Metazoa</taxon>
        <taxon>Chordata</taxon>
        <taxon>Craniata</taxon>
        <taxon>Vertebrata</taxon>
        <taxon>Euteleostomi</taxon>
        <taxon>Actinopterygii</taxon>
        <taxon>Neopterygii</taxon>
        <taxon>Teleostei</taxon>
        <taxon>Clupei</taxon>
        <taxon>Clupeiformes</taxon>
        <taxon>Clupeoidei</taxon>
        <taxon>Clupeidae</taxon>
        <taxon>Clupea</taxon>
    </lineage>
</organism>
<feature type="compositionally biased region" description="Low complexity" evidence="1">
    <location>
        <begin position="117"/>
        <end position="132"/>
    </location>
</feature>
<feature type="region of interest" description="Disordered" evidence="1">
    <location>
        <begin position="83"/>
        <end position="137"/>
    </location>
</feature>
<protein>
    <submittedName>
        <fullName evidence="3">Uncharacterized protein LOC105893547</fullName>
    </submittedName>
</protein>
<reference evidence="3" key="1">
    <citation type="submission" date="2025-08" db="UniProtKB">
        <authorList>
            <consortium name="RefSeq"/>
        </authorList>
    </citation>
    <scope>IDENTIFICATION</scope>
</reference>
<evidence type="ECO:0000256" key="1">
    <source>
        <dbReference type="SAM" id="MobiDB-lite"/>
    </source>
</evidence>
<evidence type="ECO:0000313" key="3">
    <source>
        <dbReference type="RefSeq" id="XP_012675430.2"/>
    </source>
</evidence>
<dbReference type="OrthoDB" id="8906725at2759"/>
<evidence type="ECO:0000313" key="2">
    <source>
        <dbReference type="Proteomes" id="UP000515152"/>
    </source>
</evidence>
<feature type="compositionally biased region" description="Basic and acidic residues" evidence="1">
    <location>
        <begin position="102"/>
        <end position="116"/>
    </location>
</feature>
<sequence length="279" mass="30769">MFMGAQMRKSSLIPDPSKFFDGLDSVHKGNFKAWLGPFWTLETLSVERQSEMFSSVEVLKVQMSSSFNNIQYFYGPQDNIKHPPPPLANLEPCSEFSPYNDMKSDQGSRTEKDADMSKGNSSSGVTSSSSSSRTIMDLRPIQMCSSYEDLARLRAGAQSPDSGFSGGSIEEESREESLEAGEQQNRHEPDEKTPLARSGGTFSIPKAPRSSKMPLKTELFLPMTSFSLLPPQPCALPSPGTVAPDLCSTPTGWFHKEDILARLYGELQPSSDDYMPLQT</sequence>
<feature type="region of interest" description="Disordered" evidence="1">
    <location>
        <begin position="156"/>
        <end position="213"/>
    </location>
</feature>
<name>A0A6P3VMX9_CLUHA</name>
<dbReference type="KEGG" id="char:105893547"/>
<feature type="compositionally biased region" description="Basic and acidic residues" evidence="1">
    <location>
        <begin position="184"/>
        <end position="194"/>
    </location>
</feature>